<dbReference type="EMBL" id="MHCP01000021">
    <property type="protein sequence ID" value="OGY23800.1"/>
    <property type="molecule type" value="Genomic_DNA"/>
</dbReference>
<comment type="subcellular location">
    <subcellularLocation>
        <location evidence="1">Endomembrane system</location>
        <topology evidence="1">Multi-pass membrane protein</topology>
    </subcellularLocation>
</comment>
<sequence>MSWLPAFEIGFWNAWILMLYLPFHPLIMIVIDKAVGTGEIFKKMGDVPYEKGEKRAFVIYMVGLFIMIAYSIFLPLKLGTVWFYAGLAIYLVGLVMFLTAIVNIATTPLGQPFTQGMYRYSRNPMLFSGLITFVGVSVASASWIFLLLTVVIMVVQTYTVIAEERGCLEAYGVEYQQYLNRTPRWIGIPKYHTSPTDN</sequence>
<gene>
    <name evidence="6" type="ORF">A2172_01825</name>
</gene>
<feature type="transmembrane region" description="Helical" evidence="5">
    <location>
        <begin position="12"/>
        <end position="35"/>
    </location>
</feature>
<organism evidence="6 7">
    <name type="scientific">Candidatus Woykebacteria bacterium RBG_13_40_15</name>
    <dbReference type="NCBI Taxonomy" id="1802593"/>
    <lineage>
        <taxon>Bacteria</taxon>
        <taxon>Candidatus Woykeibacteriota</taxon>
    </lineage>
</organism>
<evidence type="ECO:0000256" key="4">
    <source>
        <dbReference type="ARBA" id="ARBA00023136"/>
    </source>
</evidence>
<keyword evidence="3 5" id="KW-1133">Transmembrane helix</keyword>
<name>A0A1G1W8B0_9BACT</name>
<dbReference type="STRING" id="1802593.A2172_01825"/>
<evidence type="ECO:0000256" key="1">
    <source>
        <dbReference type="ARBA" id="ARBA00004127"/>
    </source>
</evidence>
<dbReference type="InterPro" id="IPR007318">
    <property type="entry name" value="Phopholipid_MeTrfase"/>
</dbReference>
<dbReference type="Pfam" id="PF04191">
    <property type="entry name" value="PEMT"/>
    <property type="match status" value="1"/>
</dbReference>
<dbReference type="AlphaFoldDB" id="A0A1G1W8B0"/>
<keyword evidence="2 5" id="KW-0812">Transmembrane</keyword>
<accession>A0A1G1W8B0</accession>
<keyword evidence="4 5" id="KW-0472">Membrane</keyword>
<evidence type="ECO:0000313" key="7">
    <source>
        <dbReference type="Proteomes" id="UP000176631"/>
    </source>
</evidence>
<protein>
    <recommendedName>
        <fullName evidence="8">Steroid 5-alpha reductase C-terminal domain-containing protein</fullName>
    </recommendedName>
</protein>
<evidence type="ECO:0000256" key="3">
    <source>
        <dbReference type="ARBA" id="ARBA00022989"/>
    </source>
</evidence>
<proteinExistence type="predicted"/>
<evidence type="ECO:0008006" key="8">
    <source>
        <dbReference type="Google" id="ProtNLM"/>
    </source>
</evidence>
<feature type="transmembrane region" description="Helical" evidence="5">
    <location>
        <begin position="56"/>
        <end position="76"/>
    </location>
</feature>
<reference evidence="6 7" key="1">
    <citation type="journal article" date="2016" name="Nat. Commun.">
        <title>Thousands of microbial genomes shed light on interconnected biogeochemical processes in an aquifer system.</title>
        <authorList>
            <person name="Anantharaman K."/>
            <person name="Brown C.T."/>
            <person name="Hug L.A."/>
            <person name="Sharon I."/>
            <person name="Castelle C.J."/>
            <person name="Probst A.J."/>
            <person name="Thomas B.C."/>
            <person name="Singh A."/>
            <person name="Wilkins M.J."/>
            <person name="Karaoz U."/>
            <person name="Brodie E.L."/>
            <person name="Williams K.H."/>
            <person name="Hubbard S.S."/>
            <person name="Banfield J.F."/>
        </authorList>
    </citation>
    <scope>NUCLEOTIDE SEQUENCE [LARGE SCALE GENOMIC DNA]</scope>
</reference>
<feature type="transmembrane region" description="Helical" evidence="5">
    <location>
        <begin position="82"/>
        <end position="105"/>
    </location>
</feature>
<dbReference type="Gene3D" id="1.20.120.1630">
    <property type="match status" value="1"/>
</dbReference>
<dbReference type="Proteomes" id="UP000176631">
    <property type="component" value="Unassembled WGS sequence"/>
</dbReference>
<feature type="transmembrane region" description="Helical" evidence="5">
    <location>
        <begin position="126"/>
        <end position="155"/>
    </location>
</feature>
<evidence type="ECO:0000256" key="5">
    <source>
        <dbReference type="SAM" id="Phobius"/>
    </source>
</evidence>
<comment type="caution">
    <text evidence="6">The sequence shown here is derived from an EMBL/GenBank/DDBJ whole genome shotgun (WGS) entry which is preliminary data.</text>
</comment>
<evidence type="ECO:0000256" key="2">
    <source>
        <dbReference type="ARBA" id="ARBA00022692"/>
    </source>
</evidence>
<dbReference type="GO" id="GO:0012505">
    <property type="term" value="C:endomembrane system"/>
    <property type="evidence" value="ECO:0007669"/>
    <property type="project" value="UniProtKB-SubCell"/>
</dbReference>
<evidence type="ECO:0000313" key="6">
    <source>
        <dbReference type="EMBL" id="OGY23800.1"/>
    </source>
</evidence>